<name>A0A553JYX4_9ACTN</name>
<dbReference type="InterPro" id="IPR011991">
    <property type="entry name" value="ArsR-like_HTH"/>
</dbReference>
<comment type="similarity">
    <text evidence="1">Belongs to the ROK (NagC/XylR) family.</text>
</comment>
<sequence>MWKPPAPPAAARRGSETPLSDMDGGAAGSARSLAWTPGEIFQLVRESPEISRSELARRTGLSPTTVASRVESLLERGYLGERGTARAGRKPRALSLNPDWGIVIAAHIGSRHTRVCVVDMTGQILTVEEHAVAAAPDIEDELAWLHEQMEKALAALPGDRPPLRGIGLSVPAPVDASTGQIVGPTLLHSWNSASMTPRFEEWYGVPVIIDNDGTLMARGEHRTVLSGVDSLIYLKLGAAIGCGIVVNRNVHRGHSGGAGEIGHMPIRSEFSRRCICGRDDCLEAAFGGAAIIEHLRERGHDISSTEEVVALASRADPDALEITRAAGTAIGSAVAVLADFLNPEAIVLGGLLATIEPLTKNLRSAVYARSLPLAVRDVTIRESETAENASTLGAAWTIIDHVFSPAQVNAALGV</sequence>
<evidence type="ECO:0000256" key="2">
    <source>
        <dbReference type="SAM" id="MobiDB-lite"/>
    </source>
</evidence>
<dbReference type="InterPro" id="IPR036388">
    <property type="entry name" value="WH-like_DNA-bd_sf"/>
</dbReference>
<protein>
    <submittedName>
        <fullName evidence="3">ROK family transcriptional regulator</fullName>
    </submittedName>
</protein>
<feature type="region of interest" description="Disordered" evidence="2">
    <location>
        <begin position="1"/>
        <end position="30"/>
    </location>
</feature>
<dbReference type="Proteomes" id="UP000317638">
    <property type="component" value="Unassembled WGS sequence"/>
</dbReference>
<dbReference type="Gene3D" id="1.10.10.10">
    <property type="entry name" value="Winged helix-like DNA-binding domain superfamily/Winged helix DNA-binding domain"/>
    <property type="match status" value="1"/>
</dbReference>
<organism evidence="3 4">
    <name type="scientific">Tessaracoccus rhinocerotis</name>
    <dbReference type="NCBI Taxonomy" id="1689449"/>
    <lineage>
        <taxon>Bacteria</taxon>
        <taxon>Bacillati</taxon>
        <taxon>Actinomycetota</taxon>
        <taxon>Actinomycetes</taxon>
        <taxon>Propionibacteriales</taxon>
        <taxon>Propionibacteriaceae</taxon>
        <taxon>Tessaracoccus</taxon>
    </lineage>
</organism>
<dbReference type="PANTHER" id="PTHR18964">
    <property type="entry name" value="ROK (REPRESSOR, ORF, KINASE) FAMILY"/>
    <property type="match status" value="1"/>
</dbReference>
<dbReference type="AlphaFoldDB" id="A0A553JYX4"/>
<keyword evidence="4" id="KW-1185">Reference proteome</keyword>
<dbReference type="Pfam" id="PF13412">
    <property type="entry name" value="HTH_24"/>
    <property type="match status" value="1"/>
</dbReference>
<dbReference type="SUPFAM" id="SSF53067">
    <property type="entry name" value="Actin-like ATPase domain"/>
    <property type="match status" value="1"/>
</dbReference>
<evidence type="ECO:0000313" key="3">
    <source>
        <dbReference type="EMBL" id="TRY17658.1"/>
    </source>
</evidence>
<proteinExistence type="inferred from homology"/>
<dbReference type="PANTHER" id="PTHR18964:SF173">
    <property type="entry name" value="GLUCOKINASE"/>
    <property type="match status" value="1"/>
</dbReference>
<gene>
    <name evidence="3" type="ORF">FOJ82_10230</name>
</gene>
<dbReference type="CDD" id="cd00090">
    <property type="entry name" value="HTH_ARSR"/>
    <property type="match status" value="1"/>
</dbReference>
<comment type="caution">
    <text evidence="3">The sequence shown here is derived from an EMBL/GenBank/DDBJ whole genome shotgun (WGS) entry which is preliminary data.</text>
</comment>
<dbReference type="GO" id="GO:0043565">
    <property type="term" value="F:sequence-specific DNA binding"/>
    <property type="evidence" value="ECO:0007669"/>
    <property type="project" value="InterPro"/>
</dbReference>
<dbReference type="OrthoDB" id="3189808at2"/>
<dbReference type="Pfam" id="PF00480">
    <property type="entry name" value="ROK"/>
    <property type="match status" value="1"/>
</dbReference>
<evidence type="ECO:0000256" key="1">
    <source>
        <dbReference type="ARBA" id="ARBA00006479"/>
    </source>
</evidence>
<reference evidence="3 4" key="1">
    <citation type="submission" date="2019-07" db="EMBL/GenBank/DDBJ databases">
        <authorList>
            <person name="Zhou L.-Y."/>
        </authorList>
    </citation>
    <scope>NUCLEOTIDE SEQUENCE [LARGE SCALE GENOMIC DNA]</scope>
    <source>
        <strain evidence="3 4">YIM 101269</strain>
    </source>
</reference>
<dbReference type="Gene3D" id="3.30.420.40">
    <property type="match status" value="2"/>
</dbReference>
<accession>A0A553JYX4</accession>
<dbReference type="InterPro" id="IPR043129">
    <property type="entry name" value="ATPase_NBD"/>
</dbReference>
<dbReference type="InterPro" id="IPR000485">
    <property type="entry name" value="AsnC-type_HTH_dom"/>
</dbReference>
<dbReference type="SUPFAM" id="SSF46785">
    <property type="entry name" value="Winged helix' DNA-binding domain"/>
    <property type="match status" value="1"/>
</dbReference>
<dbReference type="InterPro" id="IPR019885">
    <property type="entry name" value="Tscrpt_reg_HTH_AsnC-type_CS"/>
</dbReference>
<dbReference type="PRINTS" id="PR00033">
    <property type="entry name" value="HTHASNC"/>
</dbReference>
<evidence type="ECO:0000313" key="4">
    <source>
        <dbReference type="Proteomes" id="UP000317638"/>
    </source>
</evidence>
<dbReference type="EMBL" id="VKKG01000004">
    <property type="protein sequence ID" value="TRY17658.1"/>
    <property type="molecule type" value="Genomic_DNA"/>
</dbReference>
<dbReference type="InterPro" id="IPR036390">
    <property type="entry name" value="WH_DNA-bd_sf"/>
</dbReference>
<dbReference type="InterPro" id="IPR000600">
    <property type="entry name" value="ROK"/>
</dbReference>
<dbReference type="PROSITE" id="PS00519">
    <property type="entry name" value="HTH_ASNC_1"/>
    <property type="match status" value="1"/>
</dbReference>